<feature type="region of interest" description="Disordered" evidence="1">
    <location>
        <begin position="411"/>
        <end position="467"/>
    </location>
</feature>
<name>A0A1X7ACW1_9RHOB</name>
<feature type="transmembrane region" description="Helical" evidence="2">
    <location>
        <begin position="209"/>
        <end position="235"/>
    </location>
</feature>
<evidence type="ECO:0000313" key="4">
    <source>
        <dbReference type="Proteomes" id="UP000193778"/>
    </source>
</evidence>
<dbReference type="PANTHER" id="PTHR37422">
    <property type="entry name" value="TEICHURONIC ACID BIOSYNTHESIS PROTEIN TUAE"/>
    <property type="match status" value="1"/>
</dbReference>
<dbReference type="Proteomes" id="UP000193778">
    <property type="component" value="Unassembled WGS sequence"/>
</dbReference>
<accession>A0A1X7ACW1</accession>
<protein>
    <recommendedName>
        <fullName evidence="5">O-Antigen ligase</fullName>
    </recommendedName>
</protein>
<keyword evidence="2" id="KW-0812">Transmembrane</keyword>
<evidence type="ECO:0008006" key="5">
    <source>
        <dbReference type="Google" id="ProtNLM"/>
    </source>
</evidence>
<feature type="compositionally biased region" description="Polar residues" evidence="1">
    <location>
        <begin position="411"/>
        <end position="420"/>
    </location>
</feature>
<feature type="transmembrane region" description="Helical" evidence="2">
    <location>
        <begin position="91"/>
        <end position="108"/>
    </location>
</feature>
<dbReference type="EMBL" id="FWFP01000017">
    <property type="protein sequence ID" value="SLN76068.1"/>
    <property type="molecule type" value="Genomic_DNA"/>
</dbReference>
<organism evidence="3 4">
    <name type="scientific">Ruegeria meonggei</name>
    <dbReference type="NCBI Taxonomy" id="1446476"/>
    <lineage>
        <taxon>Bacteria</taxon>
        <taxon>Pseudomonadati</taxon>
        <taxon>Pseudomonadota</taxon>
        <taxon>Alphaproteobacteria</taxon>
        <taxon>Rhodobacterales</taxon>
        <taxon>Roseobacteraceae</taxon>
        <taxon>Ruegeria</taxon>
    </lineage>
</organism>
<evidence type="ECO:0000256" key="2">
    <source>
        <dbReference type="SAM" id="Phobius"/>
    </source>
</evidence>
<gene>
    <name evidence="3" type="ORF">RUM8411_04335</name>
</gene>
<keyword evidence="2" id="KW-1133">Transmembrane helix</keyword>
<feature type="transmembrane region" description="Helical" evidence="2">
    <location>
        <begin position="180"/>
        <end position="197"/>
    </location>
</feature>
<feature type="transmembrane region" description="Helical" evidence="2">
    <location>
        <begin position="38"/>
        <end position="56"/>
    </location>
</feature>
<feature type="transmembrane region" description="Helical" evidence="2">
    <location>
        <begin position="270"/>
        <end position="290"/>
    </location>
</feature>
<reference evidence="4" key="1">
    <citation type="submission" date="2017-03" db="EMBL/GenBank/DDBJ databases">
        <authorList>
            <person name="Rodrigo-Torres L."/>
            <person name="Arahal R.D."/>
            <person name="Lucena T."/>
        </authorList>
    </citation>
    <scope>NUCLEOTIDE SEQUENCE [LARGE SCALE GENOMIC DNA]</scope>
    <source>
        <strain evidence="4">CECT 8411</strain>
    </source>
</reference>
<dbReference type="PANTHER" id="PTHR37422:SF23">
    <property type="entry name" value="TEICHURONIC ACID BIOSYNTHESIS PROTEIN TUAE"/>
    <property type="match status" value="1"/>
</dbReference>
<feature type="transmembrane region" description="Helical" evidence="2">
    <location>
        <begin position="120"/>
        <end position="138"/>
    </location>
</feature>
<keyword evidence="2" id="KW-0472">Membrane</keyword>
<feature type="transmembrane region" description="Helical" evidence="2">
    <location>
        <begin position="368"/>
        <end position="387"/>
    </location>
</feature>
<evidence type="ECO:0000256" key="1">
    <source>
        <dbReference type="SAM" id="MobiDB-lite"/>
    </source>
</evidence>
<dbReference type="AlphaFoldDB" id="A0A1X7ACW1"/>
<keyword evidence="4" id="KW-1185">Reference proteome</keyword>
<proteinExistence type="predicted"/>
<sequence length="467" mass="53233">MITADRIDERVARPVAVALLMVSFTMPFFFSLGGLKLTGYRVVLIIFLLPAMIRWLNGSAGKIRGVDWLIVGFAFWSALTLTVNHGLVSKWQFIGMLTIEILAPYFIARAYIRDLESFRYFVRWFLILIVILLPFSLYEMATEQSPLLDFFGGFANVYQKWIYEPRLGLFRAQATMPHPILFGVFMTPSFALFWYVLGWNKTLFRKVSLSSLAGIVVFTSLSSGAFLNVIIQMALMAWNKMFSFLKNKWKVLLICFAIFYIVVEAGSNRNVFQIIATHMTLTPGTAWWRILTFEFARDDIMRNPVFGIGMHDWTRPHWMTLSSVDNFWLLMTLRHGFPGLFLLLGTVLTMFIQIGRRSLTGAVADARLGYLFALCAFCVSAVTVHLWDATFCFFMFLFGAGVWLLDAEGDQGTNSETQQKQTKRTIRYTRFPPEMSGVEAPTAPRVSAGHNPLPPHHAQRTAQPAHR</sequence>
<feature type="transmembrane region" description="Helical" evidence="2">
    <location>
        <begin position="12"/>
        <end position="32"/>
    </location>
</feature>
<feature type="transmembrane region" description="Helical" evidence="2">
    <location>
        <begin position="337"/>
        <end position="356"/>
    </location>
</feature>
<evidence type="ECO:0000313" key="3">
    <source>
        <dbReference type="EMBL" id="SLN76068.1"/>
    </source>
</evidence>
<feature type="transmembrane region" description="Helical" evidence="2">
    <location>
        <begin position="68"/>
        <end position="85"/>
    </location>
</feature>
<feature type="transmembrane region" description="Helical" evidence="2">
    <location>
        <begin position="247"/>
        <end position="263"/>
    </location>
</feature>
<dbReference type="InterPro" id="IPR051533">
    <property type="entry name" value="WaaL-like"/>
</dbReference>